<dbReference type="Gene3D" id="1.10.3210.10">
    <property type="entry name" value="Hypothetical protein af1432"/>
    <property type="match status" value="1"/>
</dbReference>
<reference evidence="3 4" key="1">
    <citation type="submission" date="2020-10" db="EMBL/GenBank/DDBJ databases">
        <title>Connecting structure to function with the recovery of over 1000 high-quality activated sludge metagenome-assembled genomes encoding full-length rRNA genes using long-read sequencing.</title>
        <authorList>
            <person name="Singleton C.M."/>
            <person name="Petriglieri F."/>
            <person name="Kristensen J.M."/>
            <person name="Kirkegaard R.H."/>
            <person name="Michaelsen T.Y."/>
            <person name="Andersen M.H."/>
            <person name="Karst S.M."/>
            <person name="Dueholm M.S."/>
            <person name="Nielsen P.H."/>
            <person name="Albertsen M."/>
        </authorList>
    </citation>
    <scope>NUCLEOTIDE SEQUENCE [LARGE SCALE GENOMIC DNA]</scope>
    <source>
        <strain evidence="3">EsbW_18-Q3-R4-48_BATAC.463</strain>
    </source>
</reference>
<dbReference type="PANTHER" id="PTHR33525:SF6">
    <property type="entry name" value="HDOD DOMAIN-CONTAINING PROTEIN"/>
    <property type="match status" value="1"/>
</dbReference>
<accession>A0A935K347</accession>
<dbReference type="EMBL" id="JADJMS010000013">
    <property type="protein sequence ID" value="MBK7414822.1"/>
    <property type="molecule type" value="Genomic_DNA"/>
</dbReference>
<dbReference type="PANTHER" id="PTHR33525">
    <property type="match status" value="1"/>
</dbReference>
<evidence type="ECO:0000256" key="1">
    <source>
        <dbReference type="SAM" id="MobiDB-lite"/>
    </source>
</evidence>
<feature type="domain" description="HDOD" evidence="2">
    <location>
        <begin position="39"/>
        <end position="210"/>
    </location>
</feature>
<dbReference type="AlphaFoldDB" id="A0A935K347"/>
<proteinExistence type="predicted"/>
<evidence type="ECO:0000259" key="2">
    <source>
        <dbReference type="PROSITE" id="PS51833"/>
    </source>
</evidence>
<feature type="region of interest" description="Disordered" evidence="1">
    <location>
        <begin position="1"/>
        <end position="25"/>
    </location>
</feature>
<evidence type="ECO:0000313" key="4">
    <source>
        <dbReference type="Proteomes" id="UP000739411"/>
    </source>
</evidence>
<sequence>MASNALKNEAINETKRMNSTSPATLSHEDLQKIMATVDIPACPAVVSRAMAEAQKDEPDLRRLAELITNDPAMSAAALKLANSPLYRSGNRISSVRQAVDRLGTKNVVCIVVSVALRNSVSGLPTAWLENFWKRNTQLALAAALIASKQYGISPDAAYTYTLFHDAAIPLMMKRFPEYEKIIGDAMASENIWLMPKKNIFPALTPSSALC</sequence>
<dbReference type="Proteomes" id="UP000739411">
    <property type="component" value="Unassembled WGS sequence"/>
</dbReference>
<dbReference type="Pfam" id="PF08668">
    <property type="entry name" value="HDOD"/>
    <property type="match status" value="1"/>
</dbReference>
<protein>
    <submittedName>
        <fullName evidence="3">HDOD domain-containing protein</fullName>
    </submittedName>
</protein>
<evidence type="ECO:0000313" key="3">
    <source>
        <dbReference type="EMBL" id="MBK7414822.1"/>
    </source>
</evidence>
<dbReference type="InterPro" id="IPR052340">
    <property type="entry name" value="RNase_Y/CdgJ"/>
</dbReference>
<comment type="caution">
    <text evidence="3">The sequence shown here is derived from an EMBL/GenBank/DDBJ whole genome shotgun (WGS) entry which is preliminary data.</text>
</comment>
<dbReference type="InterPro" id="IPR013976">
    <property type="entry name" value="HDOD"/>
</dbReference>
<dbReference type="PROSITE" id="PS51833">
    <property type="entry name" value="HDOD"/>
    <property type="match status" value="1"/>
</dbReference>
<name>A0A935K347_9RHOO</name>
<gene>
    <name evidence="3" type="ORF">IPJ38_06600</name>
</gene>
<dbReference type="SUPFAM" id="SSF109604">
    <property type="entry name" value="HD-domain/PDEase-like"/>
    <property type="match status" value="1"/>
</dbReference>
<organism evidence="3 4">
    <name type="scientific">Candidatus Dechloromonas phosphorivorans</name>
    <dbReference type="NCBI Taxonomy" id="2899244"/>
    <lineage>
        <taxon>Bacteria</taxon>
        <taxon>Pseudomonadati</taxon>
        <taxon>Pseudomonadota</taxon>
        <taxon>Betaproteobacteria</taxon>
        <taxon>Rhodocyclales</taxon>
        <taxon>Azonexaceae</taxon>
        <taxon>Dechloromonas</taxon>
    </lineage>
</organism>